<dbReference type="KEGG" id="aplc:110987771"/>
<organism evidence="10 11">
    <name type="scientific">Acanthaster planci</name>
    <name type="common">Crown-of-thorns starfish</name>
    <dbReference type="NCBI Taxonomy" id="133434"/>
    <lineage>
        <taxon>Eukaryota</taxon>
        <taxon>Metazoa</taxon>
        <taxon>Echinodermata</taxon>
        <taxon>Eleutherozoa</taxon>
        <taxon>Asterozoa</taxon>
        <taxon>Asteroidea</taxon>
        <taxon>Valvatacea</taxon>
        <taxon>Valvatida</taxon>
        <taxon>Acanthasteridae</taxon>
        <taxon>Acanthaster</taxon>
    </lineage>
</organism>
<dbReference type="PANTHER" id="PTHR48069:SF3">
    <property type="entry name" value="DIHYDROFOLATE REDUCTASE"/>
    <property type="match status" value="1"/>
</dbReference>
<accession>A0A8B7ZNQ9</accession>
<dbReference type="Proteomes" id="UP000694845">
    <property type="component" value="Unplaced"/>
</dbReference>
<name>A0A8B7ZNQ9_ACAPL</name>
<dbReference type="GeneID" id="110987771"/>
<dbReference type="SUPFAM" id="SSF53597">
    <property type="entry name" value="Dihydrofolate reductase-like"/>
    <property type="match status" value="2"/>
</dbReference>
<reference evidence="11" key="1">
    <citation type="submission" date="2025-08" db="UniProtKB">
        <authorList>
            <consortium name="RefSeq"/>
        </authorList>
    </citation>
    <scope>IDENTIFICATION</scope>
</reference>
<dbReference type="PRINTS" id="PR00070">
    <property type="entry name" value="DHFR"/>
</dbReference>
<keyword evidence="6" id="KW-0560">Oxidoreductase</keyword>
<dbReference type="InterPro" id="IPR001796">
    <property type="entry name" value="DHFR_dom"/>
</dbReference>
<evidence type="ECO:0000256" key="1">
    <source>
        <dbReference type="ARBA" id="ARBA00004903"/>
    </source>
</evidence>
<evidence type="ECO:0000256" key="6">
    <source>
        <dbReference type="ARBA" id="ARBA00023002"/>
    </source>
</evidence>
<dbReference type="GO" id="GO:0050661">
    <property type="term" value="F:NADP binding"/>
    <property type="evidence" value="ECO:0007669"/>
    <property type="project" value="InterPro"/>
</dbReference>
<dbReference type="RefSeq" id="XP_022106530.1">
    <property type="nucleotide sequence ID" value="XM_022250838.1"/>
</dbReference>
<feature type="domain" description="DHFR" evidence="9">
    <location>
        <begin position="9"/>
        <end position="185"/>
    </location>
</feature>
<evidence type="ECO:0000256" key="4">
    <source>
        <dbReference type="ARBA" id="ARBA00022563"/>
    </source>
</evidence>
<dbReference type="PROSITE" id="PS51330">
    <property type="entry name" value="DHFR_2"/>
    <property type="match status" value="2"/>
</dbReference>
<keyword evidence="10" id="KW-1185">Reference proteome</keyword>
<evidence type="ECO:0000259" key="9">
    <source>
        <dbReference type="PROSITE" id="PS51330"/>
    </source>
</evidence>
<keyword evidence="5" id="KW-0521">NADP</keyword>
<dbReference type="InterPro" id="IPR017925">
    <property type="entry name" value="DHFR_CS"/>
</dbReference>
<dbReference type="GO" id="GO:0006730">
    <property type="term" value="P:one-carbon metabolic process"/>
    <property type="evidence" value="ECO:0007669"/>
    <property type="project" value="UniProtKB-KW"/>
</dbReference>
<dbReference type="OrthoDB" id="4664297at2759"/>
<dbReference type="GO" id="GO:0046654">
    <property type="term" value="P:tetrahydrofolate biosynthetic process"/>
    <property type="evidence" value="ECO:0007669"/>
    <property type="project" value="UniProtKB-UniPathway"/>
</dbReference>
<dbReference type="PROSITE" id="PS00075">
    <property type="entry name" value="DHFR_1"/>
    <property type="match status" value="1"/>
</dbReference>
<dbReference type="GO" id="GO:0046655">
    <property type="term" value="P:folic acid metabolic process"/>
    <property type="evidence" value="ECO:0007669"/>
    <property type="project" value="TreeGrafter"/>
</dbReference>
<dbReference type="Gene3D" id="3.40.430.10">
    <property type="entry name" value="Dihydrofolate Reductase, subunit A"/>
    <property type="match status" value="2"/>
</dbReference>
<evidence type="ECO:0000256" key="5">
    <source>
        <dbReference type="ARBA" id="ARBA00022857"/>
    </source>
</evidence>
<comment type="similarity">
    <text evidence="2 8">Belongs to the dihydrofolate reductase family.</text>
</comment>
<protein>
    <recommendedName>
        <fullName evidence="3">dihydrofolate reductase</fullName>
        <ecNumber evidence="3">1.5.1.3</ecNumber>
    </recommendedName>
</protein>
<gene>
    <name evidence="11" type="primary">LOC110987771</name>
</gene>
<sequence length="384" mass="43709">MALGQCKVRFNMIVAADEKLGIGKNLLLPWNLPTDRTFYLNCVNKVSPNKKNAMIVGRLTESISKQERKPHKLFFVLSKTLKELPPKADYLCRSLEEALSIIEGPELRDVVENVWIIGGYGAYKAGLESPQCHRYYITRVYGDFQCDAFCPDVDLTKFKLVSDPHIHTEEQEENGIKFKFEIKMQNIQQMAVQKNYNLIVAACRCKDSLGIGINGTIPWRLRTDLKFFSAQTSKTTESDKKNAVIMGRKTWLSIPGKFRPLPNRVNVVLSKTLSECPADADHLCHSLDQAINLLSEPPIANGIDAIWIIGGSSVYKEAMESSLCHRIYLTRIHAEFECDTFISEIDTSKFQQVHDPEVNSERQKENNIEFNFEIYQNVQHTSTL</sequence>
<dbReference type="InterPro" id="IPR024072">
    <property type="entry name" value="DHFR-like_dom_sf"/>
</dbReference>
<dbReference type="PANTHER" id="PTHR48069">
    <property type="entry name" value="DIHYDROFOLATE REDUCTASE"/>
    <property type="match status" value="1"/>
</dbReference>
<dbReference type="UniPathway" id="UPA00077">
    <property type="reaction ID" value="UER00158"/>
</dbReference>
<proteinExistence type="inferred from homology"/>
<evidence type="ECO:0000313" key="11">
    <source>
        <dbReference type="RefSeq" id="XP_022106530.1"/>
    </source>
</evidence>
<dbReference type="InterPro" id="IPR012259">
    <property type="entry name" value="DHFR"/>
</dbReference>
<keyword evidence="4" id="KW-0554">One-carbon metabolism</keyword>
<dbReference type="AlphaFoldDB" id="A0A8B7ZNQ9"/>
<evidence type="ECO:0000256" key="3">
    <source>
        <dbReference type="ARBA" id="ARBA00012856"/>
    </source>
</evidence>
<feature type="domain" description="DHFR" evidence="9">
    <location>
        <begin position="195"/>
        <end position="377"/>
    </location>
</feature>
<dbReference type="GO" id="GO:0005739">
    <property type="term" value="C:mitochondrion"/>
    <property type="evidence" value="ECO:0007669"/>
    <property type="project" value="TreeGrafter"/>
</dbReference>
<evidence type="ECO:0000313" key="10">
    <source>
        <dbReference type="Proteomes" id="UP000694845"/>
    </source>
</evidence>
<evidence type="ECO:0000256" key="8">
    <source>
        <dbReference type="RuleBase" id="RU004474"/>
    </source>
</evidence>
<comment type="catalytic activity">
    <reaction evidence="7">
        <text>(6S)-5,6,7,8-tetrahydrofolate + NADP(+) = 7,8-dihydrofolate + NADPH + H(+)</text>
        <dbReference type="Rhea" id="RHEA:15009"/>
        <dbReference type="ChEBI" id="CHEBI:15378"/>
        <dbReference type="ChEBI" id="CHEBI:57451"/>
        <dbReference type="ChEBI" id="CHEBI:57453"/>
        <dbReference type="ChEBI" id="CHEBI:57783"/>
        <dbReference type="ChEBI" id="CHEBI:58349"/>
        <dbReference type="EC" id="1.5.1.3"/>
    </reaction>
</comment>
<evidence type="ECO:0000256" key="7">
    <source>
        <dbReference type="ARBA" id="ARBA00048873"/>
    </source>
</evidence>
<dbReference type="EC" id="1.5.1.3" evidence="3"/>
<dbReference type="Pfam" id="PF00186">
    <property type="entry name" value="DHFR_1"/>
    <property type="match status" value="2"/>
</dbReference>
<evidence type="ECO:0000256" key="2">
    <source>
        <dbReference type="ARBA" id="ARBA00009539"/>
    </source>
</evidence>
<dbReference type="GO" id="GO:0004146">
    <property type="term" value="F:dihydrofolate reductase activity"/>
    <property type="evidence" value="ECO:0007669"/>
    <property type="project" value="UniProtKB-EC"/>
</dbReference>
<dbReference type="GO" id="GO:0046452">
    <property type="term" value="P:dihydrofolate metabolic process"/>
    <property type="evidence" value="ECO:0007669"/>
    <property type="project" value="TreeGrafter"/>
</dbReference>
<comment type="pathway">
    <text evidence="1">Cofactor biosynthesis; tetrahydrofolate biosynthesis; 5,6,7,8-tetrahydrofolate from 7,8-dihydrofolate: step 1/1.</text>
</comment>
<dbReference type="FunFam" id="3.40.430.10:FF:000002">
    <property type="entry name" value="Dihydrofolate reductase"/>
    <property type="match status" value="1"/>
</dbReference>
<dbReference type="CDD" id="cd00209">
    <property type="entry name" value="DHFR"/>
    <property type="match status" value="2"/>
</dbReference>